<feature type="region of interest" description="Disordered" evidence="1">
    <location>
        <begin position="294"/>
        <end position="406"/>
    </location>
</feature>
<dbReference type="GeneID" id="28823518"/>
<dbReference type="EMBL" id="KQ947404">
    <property type="protein sequence ID" value="KUJ23667.1"/>
    <property type="molecule type" value="Genomic_DNA"/>
</dbReference>
<feature type="compositionally biased region" description="Basic residues" evidence="1">
    <location>
        <begin position="343"/>
        <end position="352"/>
    </location>
</feature>
<feature type="compositionally biased region" description="Acidic residues" evidence="1">
    <location>
        <begin position="360"/>
        <end position="372"/>
    </location>
</feature>
<evidence type="ECO:0000313" key="2">
    <source>
        <dbReference type="EMBL" id="KUJ23667.1"/>
    </source>
</evidence>
<organism evidence="2 3">
    <name type="scientific">Mollisia scopiformis</name>
    <name type="common">Conifer needle endophyte fungus</name>
    <name type="synonym">Phialocephala scopiformis</name>
    <dbReference type="NCBI Taxonomy" id="149040"/>
    <lineage>
        <taxon>Eukaryota</taxon>
        <taxon>Fungi</taxon>
        <taxon>Dikarya</taxon>
        <taxon>Ascomycota</taxon>
        <taxon>Pezizomycotina</taxon>
        <taxon>Leotiomycetes</taxon>
        <taxon>Helotiales</taxon>
        <taxon>Mollisiaceae</taxon>
        <taxon>Mollisia</taxon>
    </lineage>
</organism>
<dbReference type="AlphaFoldDB" id="A0A194XVD3"/>
<gene>
    <name evidence="2" type="ORF">LY89DRAFT_679020</name>
</gene>
<feature type="region of interest" description="Disordered" evidence="1">
    <location>
        <begin position="816"/>
        <end position="854"/>
    </location>
</feature>
<protein>
    <submittedName>
        <fullName evidence="2">Uncharacterized protein</fullName>
    </submittedName>
</protein>
<proteinExistence type="predicted"/>
<dbReference type="InParanoid" id="A0A194XVD3"/>
<name>A0A194XVD3_MOLSC</name>
<feature type="compositionally biased region" description="Basic and acidic residues" evidence="1">
    <location>
        <begin position="314"/>
        <end position="323"/>
    </location>
</feature>
<sequence length="854" mass="94617">MSSNSQQIERFAIAAPQNGEFSMKKMTDEEISVNLFTKGQMKVKEAFEYLKTLAPPERFAEAMHICSQFDYARWTYENAYVRVGDALLEEAGFDVDTIKELKATRPIFFGLLNDIKTNQNASEVAFSSLKATLLERPKAVSGCPTKVYKRAEKFFDYLLTTAWMGKGFYNALAGLFRVADLPPRSAILLLNAEILARVVSHPLAVSRHGHFVAPVITAAKNRVFSRLGHNSARELRFSPYNRSFLRSYELKFNEAGLLQKGNVGDNEGFPEFDDEPIGSSNAWLPVLIHEDELDRPDTPPLLVVPVTPTQTTRTLRERDETKKVLSTSKTADETPTAPASRLPAKRKRRAAPRQRAQTVEGEEDEESDSSEDSSEKGSPIFAGLVERKDKSPSHPATDVSLQRESSLSDTYHSLAAGGDDDFGLDNDDFEPFLGDGPSANEFVVRSPEPLPNDGDQYDCLSLDNISIPSMAPQSARPITVEVISEVGRWFNPTVPDSRGRVSGQKGGNIVPKLLDEFKMLKFHCAERPNQPEAQEVLHNSAFSLTAQILWSQPRLWTEFRARLPSQPEHLVARPLPAIRGKGHVPFDSSLLSRTLLRSDFKSLGPVIGFFLLTEGHCSAVAQAIPRSESLEDGEERESEGLPVPCNPLDFIIFTDFVGQISLKIFFDSPRPWIVVPIQLLPVYNGVVGRGGSCTPSLSQTARSFETKTPAFGRVTTSPKYQVRIPELDAFDGMIRGNLMMDDPLLRVTLAEWMQCEVLSPTISSKKLVGERRARLRELVREYYTKIVTIEMTLYGVNSYFANPKGKQAAIPTPALTAATGIGDPGPSTEASHRAESLRLGDVRAGESEESEGYV</sequence>
<keyword evidence="3" id="KW-1185">Reference proteome</keyword>
<dbReference type="RefSeq" id="XP_018078022.1">
    <property type="nucleotide sequence ID" value="XM_018213792.1"/>
</dbReference>
<dbReference type="Proteomes" id="UP000070700">
    <property type="component" value="Unassembled WGS sequence"/>
</dbReference>
<reference evidence="2 3" key="1">
    <citation type="submission" date="2015-10" db="EMBL/GenBank/DDBJ databases">
        <title>Full genome of DAOMC 229536 Phialocephala scopiformis, a fungal endophyte of spruce producing the potent anti-insectan compound rugulosin.</title>
        <authorList>
            <consortium name="DOE Joint Genome Institute"/>
            <person name="Walker A.K."/>
            <person name="Frasz S.L."/>
            <person name="Seifert K.A."/>
            <person name="Miller J.D."/>
            <person name="Mondo S.J."/>
            <person name="Labutti K."/>
            <person name="Lipzen A."/>
            <person name="Dockter R."/>
            <person name="Kennedy M."/>
            <person name="Grigoriev I.V."/>
            <person name="Spatafora J.W."/>
        </authorList>
    </citation>
    <scope>NUCLEOTIDE SEQUENCE [LARGE SCALE GENOMIC DNA]</scope>
    <source>
        <strain evidence="2 3">CBS 120377</strain>
    </source>
</reference>
<dbReference type="KEGG" id="psco:LY89DRAFT_679020"/>
<evidence type="ECO:0000313" key="3">
    <source>
        <dbReference type="Proteomes" id="UP000070700"/>
    </source>
</evidence>
<feature type="compositionally biased region" description="Low complexity" evidence="1">
    <location>
        <begin position="300"/>
        <end position="313"/>
    </location>
</feature>
<evidence type="ECO:0000256" key="1">
    <source>
        <dbReference type="SAM" id="MobiDB-lite"/>
    </source>
</evidence>
<feature type="compositionally biased region" description="Basic and acidic residues" evidence="1">
    <location>
        <begin position="830"/>
        <end position="846"/>
    </location>
</feature>
<accession>A0A194XVD3</accession>